<reference evidence="1" key="1">
    <citation type="submission" date="2021-06" db="EMBL/GenBank/DDBJ databases">
        <title>Comparative genomics, transcriptomics and evolutionary studies reveal genomic signatures of adaptation to plant cell wall in hemibiotrophic fungi.</title>
        <authorList>
            <consortium name="DOE Joint Genome Institute"/>
            <person name="Baroncelli R."/>
            <person name="Diaz J.F."/>
            <person name="Benocci T."/>
            <person name="Peng M."/>
            <person name="Battaglia E."/>
            <person name="Haridas S."/>
            <person name="Andreopoulos W."/>
            <person name="Labutti K."/>
            <person name="Pangilinan J."/>
            <person name="Floch G.L."/>
            <person name="Makela M.R."/>
            <person name="Henrissat B."/>
            <person name="Grigoriev I.V."/>
            <person name="Crouch J.A."/>
            <person name="De Vries R.P."/>
            <person name="Sukno S.A."/>
            <person name="Thon M.R."/>
        </authorList>
    </citation>
    <scope>NUCLEOTIDE SEQUENCE</scope>
    <source>
        <strain evidence="1">CBS 125086</strain>
    </source>
</reference>
<comment type="caution">
    <text evidence="1">The sequence shown here is derived from an EMBL/GenBank/DDBJ whole genome shotgun (WGS) entry which is preliminary data.</text>
</comment>
<dbReference type="AlphaFoldDB" id="A0AAD8PNK5"/>
<organism evidence="1 2">
    <name type="scientific">Colletotrichum navitas</name>
    <dbReference type="NCBI Taxonomy" id="681940"/>
    <lineage>
        <taxon>Eukaryota</taxon>
        <taxon>Fungi</taxon>
        <taxon>Dikarya</taxon>
        <taxon>Ascomycota</taxon>
        <taxon>Pezizomycotina</taxon>
        <taxon>Sordariomycetes</taxon>
        <taxon>Hypocreomycetidae</taxon>
        <taxon>Glomerellales</taxon>
        <taxon>Glomerellaceae</taxon>
        <taxon>Colletotrichum</taxon>
        <taxon>Colletotrichum graminicola species complex</taxon>
    </lineage>
</organism>
<dbReference type="GeneID" id="85448432"/>
<evidence type="ECO:0000313" key="2">
    <source>
        <dbReference type="Proteomes" id="UP001230504"/>
    </source>
</evidence>
<gene>
    <name evidence="1" type="ORF">LY79DRAFT_673585</name>
</gene>
<proteinExistence type="predicted"/>
<protein>
    <submittedName>
        <fullName evidence="1">Uncharacterized protein</fullName>
    </submittedName>
</protein>
<dbReference type="EMBL" id="JAHLJV010000091">
    <property type="protein sequence ID" value="KAK1573490.1"/>
    <property type="molecule type" value="Genomic_DNA"/>
</dbReference>
<evidence type="ECO:0000313" key="1">
    <source>
        <dbReference type="EMBL" id="KAK1573490.1"/>
    </source>
</evidence>
<keyword evidence="2" id="KW-1185">Reference proteome</keyword>
<dbReference type="Proteomes" id="UP001230504">
    <property type="component" value="Unassembled WGS sequence"/>
</dbReference>
<name>A0AAD8PNK5_9PEZI</name>
<accession>A0AAD8PNK5</accession>
<sequence>MQAVGVAIPRIDIKKIFTHGNGFALADKHQRQNTNMPSAKPPVNRKLQARQVYQFYNAATDEGKQVLEERLKAADPEFKLLKNLG</sequence>
<dbReference type="RefSeq" id="XP_060409107.1">
    <property type="nucleotide sequence ID" value="XM_060564192.1"/>
</dbReference>